<reference evidence="3 4" key="1">
    <citation type="submission" date="2019-05" db="EMBL/GenBank/DDBJ databases">
        <title>A Chromosome-scale Meerkat (S. suricatta) Genome Assembly.</title>
        <authorList>
            <person name="Dudchenko O."/>
            <person name="Lieberman Aiden E."/>
            <person name="Tung J."/>
            <person name="Barreiro L.B."/>
            <person name="Clutton-Brock T.H."/>
        </authorList>
    </citation>
    <scope>NUCLEOTIDE SEQUENCE [LARGE SCALE GENOMIC DNA]</scope>
</reference>
<feature type="region of interest" description="Disordered" evidence="2">
    <location>
        <begin position="1"/>
        <end position="72"/>
    </location>
</feature>
<proteinExistence type="inferred from homology"/>
<accession>A0A673VFQ6</accession>
<reference evidence="3" key="3">
    <citation type="submission" date="2025-09" db="UniProtKB">
        <authorList>
            <consortium name="Ensembl"/>
        </authorList>
    </citation>
    <scope>IDENTIFICATION</scope>
</reference>
<feature type="region of interest" description="Disordered" evidence="2">
    <location>
        <begin position="114"/>
        <end position="208"/>
    </location>
</feature>
<reference evidence="3" key="2">
    <citation type="submission" date="2025-08" db="UniProtKB">
        <authorList>
            <consortium name="Ensembl"/>
        </authorList>
    </citation>
    <scope>IDENTIFICATION</scope>
</reference>
<organism evidence="3 4">
    <name type="scientific">Suricata suricatta</name>
    <name type="common">Meerkat</name>
    <dbReference type="NCBI Taxonomy" id="37032"/>
    <lineage>
        <taxon>Eukaryota</taxon>
        <taxon>Metazoa</taxon>
        <taxon>Chordata</taxon>
        <taxon>Craniata</taxon>
        <taxon>Vertebrata</taxon>
        <taxon>Euteleostomi</taxon>
        <taxon>Mammalia</taxon>
        <taxon>Eutheria</taxon>
        <taxon>Laurasiatheria</taxon>
        <taxon>Carnivora</taxon>
        <taxon>Feliformia</taxon>
        <taxon>Herpestidae</taxon>
        <taxon>Suricata</taxon>
    </lineage>
</organism>
<keyword evidence="4" id="KW-1185">Reference proteome</keyword>
<dbReference type="OMA" id="HEREDPK"/>
<dbReference type="PANTHER" id="PTHR21859">
    <property type="entry name" value="ACROSOME-SPECIFIC PROTEIN"/>
    <property type="match status" value="1"/>
</dbReference>
<dbReference type="Proteomes" id="UP000472268">
    <property type="component" value="Chromosome 13"/>
</dbReference>
<dbReference type="Ensembl" id="ENSSSUT00005036935.1">
    <property type="protein sequence ID" value="ENSSSUP00005032376.1"/>
    <property type="gene ID" value="ENSSSUG00005020864.1"/>
</dbReference>
<comment type="similarity">
    <text evidence="1">Belongs to the SPATA31 family.</text>
</comment>
<evidence type="ECO:0000256" key="2">
    <source>
        <dbReference type="SAM" id="MobiDB-lite"/>
    </source>
</evidence>
<evidence type="ECO:0000313" key="4">
    <source>
        <dbReference type="Proteomes" id="UP000472268"/>
    </source>
</evidence>
<feature type="compositionally biased region" description="Basic and acidic residues" evidence="2">
    <location>
        <begin position="167"/>
        <end position="190"/>
    </location>
</feature>
<evidence type="ECO:0000313" key="3">
    <source>
        <dbReference type="Ensembl" id="ENSSSUP00005032376.1"/>
    </source>
</evidence>
<feature type="region of interest" description="Disordered" evidence="2">
    <location>
        <begin position="341"/>
        <end position="385"/>
    </location>
</feature>
<dbReference type="PANTHER" id="PTHR21859:SF55">
    <property type="entry name" value="SPERMATOGENESIS-ASSOCIATED PROTEIN 31A1-RELATED"/>
    <property type="match status" value="1"/>
</dbReference>
<evidence type="ECO:0000256" key="1">
    <source>
        <dbReference type="ARBA" id="ARBA00035009"/>
    </source>
</evidence>
<sequence>MLPDSQAIYVDLRRSGSPGTRKSPSPPTELGVQEPKEPSLKTKITRKLELQEKAESEEPSQGCASGIPLQDSPCDLIQQDFATSILVQDHDTSVPLQDSHTDVLLAEDILKSPFGAQSQCASRDTPPSPVPGGEPIANRPSSRGQQEPNTPPADELGKSQGKPTASTHEREDPKSPKLEENEKGFAERRASQASRLSHPPQLRRTGDSLGNKYLHLMPEEGHIFPESHFRKRMRHFLHCLTDNKKGKGLEDPLQTGKPASAAVQGRGAVRGSLVMDGRAAEAQTVMTAVGHILVEKLGPPQELRASETNQPKEFQGPGGGRCCCHGVLAYPDLRGVMRETASNHQATPKAHGCPNESQQTRDGGGRWVFPPREPGSPGRPRLCKPMAAGASGHVRHHPACSLQKCVSCHQAVGASHVFPGRRAFLQEKMEHTQRKPVSSA</sequence>
<protein>
    <submittedName>
        <fullName evidence="3">Uncharacterized protein</fullName>
    </submittedName>
</protein>
<name>A0A673VFQ6_SURSU</name>
<feature type="compositionally biased region" description="Basic and acidic residues" evidence="2">
    <location>
        <begin position="34"/>
        <end position="56"/>
    </location>
</feature>
<dbReference type="AlphaFoldDB" id="A0A673VFQ6"/>
<feature type="compositionally biased region" description="Polar residues" evidence="2">
    <location>
        <begin position="139"/>
        <end position="148"/>
    </location>
</feature>